<dbReference type="Pfam" id="PF00041">
    <property type="entry name" value="fn3"/>
    <property type="match status" value="17"/>
</dbReference>
<dbReference type="InterPro" id="IPR007110">
    <property type="entry name" value="Ig-like_dom"/>
</dbReference>
<keyword evidence="2" id="KW-0964">Secreted</keyword>
<evidence type="ECO:0000256" key="8">
    <source>
        <dbReference type="SAM" id="SignalP"/>
    </source>
</evidence>
<dbReference type="SUPFAM" id="SSF53300">
    <property type="entry name" value="vWA-like"/>
    <property type="match status" value="1"/>
</dbReference>
<dbReference type="SMART" id="SM00060">
    <property type="entry name" value="FN3"/>
    <property type="match status" value="21"/>
</dbReference>
<dbReference type="SUPFAM" id="SSF48726">
    <property type="entry name" value="Immunoglobulin"/>
    <property type="match status" value="1"/>
</dbReference>
<dbReference type="Pfam" id="PF13927">
    <property type="entry name" value="Ig_3"/>
    <property type="match status" value="1"/>
</dbReference>
<dbReference type="PROSITE" id="PS50853">
    <property type="entry name" value="FN3"/>
    <property type="match status" value="21"/>
</dbReference>
<feature type="domain" description="Fibronectin type-III" evidence="11">
    <location>
        <begin position="688"/>
        <end position="783"/>
    </location>
</feature>
<feature type="domain" description="Fibronectin type-III" evidence="11">
    <location>
        <begin position="2597"/>
        <end position="2697"/>
    </location>
</feature>
<protein>
    <recommendedName>
        <fullName evidence="13">Protein-tyrosine-phosphatase</fullName>
    </recommendedName>
</protein>
<feature type="domain" description="Fibronectin type-III" evidence="11">
    <location>
        <begin position="1271"/>
        <end position="1363"/>
    </location>
</feature>
<dbReference type="Gene3D" id="2.60.40.10">
    <property type="entry name" value="Immunoglobulins"/>
    <property type="match status" value="22"/>
</dbReference>
<dbReference type="PANTHER" id="PTHR46957">
    <property type="entry name" value="CYTOKINE RECEPTOR"/>
    <property type="match status" value="1"/>
</dbReference>
<name>A0A1X7VJP3_AMPQE</name>
<evidence type="ECO:0000259" key="9">
    <source>
        <dbReference type="PROSITE" id="PS50234"/>
    </source>
</evidence>
<dbReference type="SMART" id="SM00408">
    <property type="entry name" value="IGc2"/>
    <property type="match status" value="1"/>
</dbReference>
<accession>A0A1X7VJP3</accession>
<dbReference type="InterPro" id="IPR003598">
    <property type="entry name" value="Ig_sub2"/>
</dbReference>
<evidence type="ECO:0000256" key="2">
    <source>
        <dbReference type="ARBA" id="ARBA00022525"/>
    </source>
</evidence>
<sequence>MEIIAMKCCYAIVLVTWLCSLLCPVNCTVDFTLVEGTNGSTIVEASIAKIAHSSIFTDNDQQMLRRIAYAETRDGANNDTYSSNGGIWGVGETKYNATKNTGSNSQLQQKVQGISTNFGINWLTTNWTDLRKPFYSALAARLYMLVITQSIPLASNINGQGTYWANYFTSSGGTQSDYVTAVNQLLVLQNCSVNALDLYFVMDASGSVGSSNFQLMKNFVYNIVNSFNVGSDSVRVGVMSYGSSNYYHFYLSTYTAKSSVLTAINNLPYSGGGTNTAGALDGMRTRGFSTSYGARPSSQGVPRVGIVITDGHSNSYSATVTAANNVHNAGIIVFAIGIAGANQNELNAIASQPSYVSFLSSFSLTLLNSLQYTISQESCVASPDVNLGETISDNIGSGETKYLNYPLPNNDQGITVVLNVTNGSATLYASTVVSTPNEAFHDVQITTDRYEDVYIDPANLTNPSSADTVYIAIEGTGSGASNQVQVSATQGDTSTEPVSLDEFYNTQISENYGAIVSIECRATGKPQPTLNWYKAGVAISASNINVVNTTIDNTTVKSVITITGLVSDNEGTYICLGTNLLPNGSVSHSQSFVLNVTEIIVTNFTGTPLSSTSIYLSWALPIGYTAQYYLVNVDELETSRSWTFHAVESHANIISLHPYYTYRCSVAIVANATYPYSNAIYVITHQSAPTGIIQAPISNPFSSSELNITWTAPPLNQQNGIIMYYIIVITEVATNTTVQYTSNSTWLFISNLHPYYTYSFNIAAVTISPGPFLIGINVTMPEAAPASPPTNVLSSSVTSESFRVSWIPPSAIDRNGIIRQYVILIFEISTGVVYNLTTSNQYIIFNNVRPFSDYNVSVSAYTISTGPYSNWITITTLEGAPSAPPNDFNATITSPYSALLTWNPPPNDQRNGIIINYIINVTVLETEENFTLYSNTTSLFVDGLRPFRTFECIIAAVTNVGIGPYSAIFTLSTPQDAPSSSPVQVRSASVTSRSFSLYWDPPSYNDQNGVINYYIIRIIEVETSVTSEYTSYTTVLSLSSLHPAYTYYCSIAAYTVALGPFSIQFNITTDEDVPTQSPVNFVGSVLSSSSVSLSWNPPPAESQNGIIISYHINLTTLATGSVSLYTSYDTALQVKGLVPYTTYTCLIAAETSIGRGPYTTIISFTTMEDAPTSSPVISSHSIIDSHSVAIHWSPPSINHHNGIIRNYIVHIVEMSGSRNAVRVYNTTATTVVIGSLIPSYAYKFFIAASTVAIGPYTSVVITLPEDIPSGYPKELAVNDTTSDSFTLTWNSLPYEEQSGDIIGYVVNVTHADTLSTVQYYTILTSIVITGLDPYTTYVCVVAAETSVGVGPFSHLFFIQTDEAVAVTIGAGPVTSLTVQMPEDVPSTAPNNVLNTEVTSKSLTINWEALRLEDQNGLIRHYIINVTETDTGSQFQYTSTTIGITLTDLHPYYTYSISVSAFTIAAGPWSDPIIIITAQDVPSSPPIDIITSSITSTAATIHWSPPSPSERNGIIVGYNITIEDSLSDIGQDVLYSLRPILTINFLEPYTVYQYSIAAVTTVGQGPYSTFLSFQTNEAAPSEAPESLSVVYITSTTVTLTWDPPPFDSHNGVIRQYTVRLTGSDDQFLYNATKNSITISDLLPYTDYEISVSAYTVANGPFTRYLSVTSDEAVPSTSPSIVSVTAINSSTLSLSWNPLASSDANGIVREYIVDVFVQDLSEHYQYSTVNTSLILTELHPYYTYTVYIAAVTIGRGPFSSGSSIRMPQNAPSGSPSNVTGLPLNSTAIQVSWDPPHLHLQNGIIKSYTIILLELRTNTSQLLSQNSLYTTVIIGGLHPYYDYRISVAAYTVGVGPTSITTIRTLQDVPSVSPQSLRVNILSSTTVKIVWLPPQPTQQNGLISHYTVVLYAKETKETLQYNTTQSSIELSSLHPFYNYTCHVATVTIGPGPKRSISFQMQEDVPQGPPQNLTVTTLNQSTILIGWSPPVISLQNGIVRSYTIYIFHNLTRSTNSYTVSNTTTHIVTDLKPFSVYSISVAASTIGIGPFTLLIPVMLPEGIPSLAPSQFVAEFVSNGTALYFSWIQLPIDDINGILLGYQLSCSGQNEHAFSDIITGTSAYAYDVNKNTHYTCQVCAFTSVGCGPTAVTYISTYENSPIGPPHSLSANSTSTTIHLYWKAPLDPDSVILNYVVSYYLLSTSFTIETPRPSVSIAGINETSYLISSLLVSSTYQIEVFAVTKEGSTLPTSEPINVTTSSSDSNSPKNFTCLAKSATSLKCTWLPPENLNYYVESYNISYRLAEGFDYYPGYGKALGTVNLHSPALEYGITGLQPYGGYIVELEAFLLPTIGSGYSGSQPFALDEIKGAVTTIAVTNPETPSAAVENIYITVIISNVINVSWKPPKRRDWNGRIDFYKLILTLHDDVDLKKRAEPATREILVKPTSNHPDPSLAKEPLQPESSLIEGLEENFEYSLTIVISNAAGNGIVSEPTTQKMPQAAPSGPPVNVTLKSVTTNTFNITWLPPNPLDANGVITGYHVIFNRTRINDISSYMLTASHNYFLKKGLHSYEMVSFKVAAKTDVGFGPFSSEYFFQTNEEIPNPPLFLRASLFNVSSVLLKWESIRNEPVIEYEVFYTGYSRMASHTNGPHQSVVLYSKIPQIVIVNLMSGYLYQFKVRTRNNAGVSGNSSVLITIPGFETSPTHVGEVSGASDGFSTFMFYIPIAFALLIFVVCTIIIIVIMVFLKKNRSKRKQKFEPSMTSNPLDLPLSGDDIQPEPTNPVEETNLNSMSLNESVNCENIGSNATDDPTSIDHA</sequence>
<dbReference type="InParanoid" id="A0A1X7VJP3"/>
<feature type="domain" description="Fibronectin type-III" evidence="11">
    <location>
        <begin position="1582"/>
        <end position="1671"/>
    </location>
</feature>
<evidence type="ECO:0000256" key="6">
    <source>
        <dbReference type="SAM" id="MobiDB-lite"/>
    </source>
</evidence>
<dbReference type="InterPro" id="IPR050713">
    <property type="entry name" value="RTP_Phos/Ushers"/>
</dbReference>
<dbReference type="GO" id="GO:0016020">
    <property type="term" value="C:membrane"/>
    <property type="evidence" value="ECO:0007669"/>
    <property type="project" value="UniProtKB-SubCell"/>
</dbReference>
<dbReference type="Gene3D" id="3.40.50.410">
    <property type="entry name" value="von Willebrand factor, type A domain"/>
    <property type="match status" value="1"/>
</dbReference>
<dbReference type="CDD" id="cd00063">
    <property type="entry name" value="FN3"/>
    <property type="match status" value="19"/>
</dbReference>
<evidence type="ECO:0008006" key="13">
    <source>
        <dbReference type="Google" id="ProtNLM"/>
    </source>
</evidence>
<keyword evidence="4" id="KW-0677">Repeat</keyword>
<evidence type="ECO:0000313" key="12">
    <source>
        <dbReference type="EnsemblMetazoa" id="Aqu2.1.40035_001"/>
    </source>
</evidence>
<feature type="domain" description="Fibronectin type-III" evidence="11">
    <location>
        <begin position="981"/>
        <end position="1072"/>
    </location>
</feature>
<keyword evidence="7" id="KW-0812">Transmembrane</keyword>
<dbReference type="InterPro" id="IPR003961">
    <property type="entry name" value="FN3_dom"/>
</dbReference>
<feature type="chain" id="PRO_5012688390" description="Protein-tyrosine-phosphatase" evidence="8">
    <location>
        <begin position="28"/>
        <end position="2809"/>
    </location>
</feature>
<feature type="domain" description="VWFA" evidence="9">
    <location>
        <begin position="197"/>
        <end position="374"/>
    </location>
</feature>
<evidence type="ECO:0000259" key="10">
    <source>
        <dbReference type="PROSITE" id="PS50835"/>
    </source>
</evidence>
<dbReference type="SMART" id="SM00327">
    <property type="entry name" value="VWA"/>
    <property type="match status" value="1"/>
</dbReference>
<feature type="domain" description="Fibronectin type-III" evidence="11">
    <location>
        <begin position="884"/>
        <end position="976"/>
    </location>
</feature>
<dbReference type="InterPro" id="IPR036465">
    <property type="entry name" value="vWFA_dom_sf"/>
</dbReference>
<feature type="domain" description="Fibronectin type-III" evidence="11">
    <location>
        <begin position="1676"/>
        <end position="1767"/>
    </location>
</feature>
<feature type="domain" description="Fibronectin type-III" evidence="11">
    <location>
        <begin position="1964"/>
        <end position="2056"/>
    </location>
</feature>
<feature type="domain" description="Fibronectin type-III" evidence="11">
    <location>
        <begin position="2259"/>
        <end position="2360"/>
    </location>
</feature>
<dbReference type="PROSITE" id="PS50835">
    <property type="entry name" value="IG_LIKE"/>
    <property type="match status" value="1"/>
</dbReference>
<dbReference type="Pfam" id="PF00092">
    <property type="entry name" value="VWA"/>
    <property type="match status" value="1"/>
</dbReference>
<dbReference type="InterPro" id="IPR002035">
    <property type="entry name" value="VWF_A"/>
</dbReference>
<dbReference type="InterPro" id="IPR013783">
    <property type="entry name" value="Ig-like_fold"/>
</dbReference>
<dbReference type="InterPro" id="IPR036116">
    <property type="entry name" value="FN3_sf"/>
</dbReference>
<evidence type="ECO:0000256" key="5">
    <source>
        <dbReference type="ARBA" id="ARBA00023180"/>
    </source>
</evidence>
<feature type="domain" description="Ig-like" evidence="10">
    <location>
        <begin position="497"/>
        <end position="593"/>
    </location>
</feature>
<organism evidence="12">
    <name type="scientific">Amphimedon queenslandica</name>
    <name type="common">Sponge</name>
    <dbReference type="NCBI Taxonomy" id="400682"/>
    <lineage>
        <taxon>Eukaryota</taxon>
        <taxon>Metazoa</taxon>
        <taxon>Porifera</taxon>
        <taxon>Demospongiae</taxon>
        <taxon>Heteroscleromorpha</taxon>
        <taxon>Haplosclerida</taxon>
        <taxon>Niphatidae</taxon>
        <taxon>Amphimedon</taxon>
    </lineage>
</organism>
<evidence type="ECO:0000256" key="1">
    <source>
        <dbReference type="ARBA" id="ARBA00004239"/>
    </source>
</evidence>
<dbReference type="FunFam" id="3.40.50.410:FF:000004">
    <property type="entry name" value="collagen alpha-6(VI) chain"/>
    <property type="match status" value="1"/>
</dbReference>
<feature type="transmembrane region" description="Helical" evidence="7">
    <location>
        <begin position="2712"/>
        <end position="2739"/>
    </location>
</feature>
<keyword evidence="7" id="KW-1133">Transmembrane helix</keyword>
<dbReference type="SUPFAM" id="SSF49265">
    <property type="entry name" value="Fibronectin type III"/>
    <property type="match status" value="12"/>
</dbReference>
<feature type="domain" description="Fibronectin type-III" evidence="11">
    <location>
        <begin position="2154"/>
        <end position="2255"/>
    </location>
</feature>
<dbReference type="PANTHER" id="PTHR46957:SF3">
    <property type="entry name" value="CYTOKINE RECEPTOR"/>
    <property type="match status" value="1"/>
</dbReference>
<keyword evidence="5" id="KW-0325">Glycoprotein</keyword>
<dbReference type="InterPro" id="IPR036179">
    <property type="entry name" value="Ig-like_dom_sf"/>
</dbReference>
<proteinExistence type="predicted"/>
<evidence type="ECO:0000256" key="7">
    <source>
        <dbReference type="SAM" id="Phobius"/>
    </source>
</evidence>
<dbReference type="EnsemblMetazoa" id="Aqu2.1.40035_001">
    <property type="protein sequence ID" value="Aqu2.1.40035_001"/>
    <property type="gene ID" value="Aqu2.1.40035"/>
</dbReference>
<feature type="domain" description="Fibronectin type-III" evidence="11">
    <location>
        <begin position="1171"/>
        <end position="1266"/>
    </location>
</feature>
<dbReference type="PRINTS" id="PR00453">
    <property type="entry name" value="VWFADOMAIN"/>
</dbReference>
<feature type="domain" description="Fibronectin type-III" evidence="11">
    <location>
        <begin position="788"/>
        <end position="879"/>
    </location>
</feature>
<dbReference type="OrthoDB" id="8923679at2759"/>
<feature type="region of interest" description="Disordered" evidence="6">
    <location>
        <begin position="2749"/>
        <end position="2783"/>
    </location>
</feature>
<feature type="domain" description="Fibronectin type-III" evidence="11">
    <location>
        <begin position="600"/>
        <end position="687"/>
    </location>
</feature>
<keyword evidence="7" id="KW-0472">Membrane</keyword>
<reference evidence="12" key="1">
    <citation type="submission" date="2017-05" db="UniProtKB">
        <authorList>
            <consortium name="EnsemblMetazoa"/>
        </authorList>
    </citation>
    <scope>IDENTIFICATION</scope>
</reference>
<keyword evidence="3 8" id="KW-0732">Signal</keyword>
<feature type="signal peptide" evidence="8">
    <location>
        <begin position="1"/>
        <end position="27"/>
    </location>
</feature>
<feature type="domain" description="Fibronectin type-III" evidence="11">
    <location>
        <begin position="1484"/>
        <end position="1577"/>
    </location>
</feature>
<feature type="domain" description="Fibronectin type-III" evidence="11">
    <location>
        <begin position="1869"/>
        <end position="1959"/>
    </location>
</feature>
<evidence type="ECO:0000259" key="11">
    <source>
        <dbReference type="PROSITE" id="PS50853"/>
    </source>
</evidence>
<feature type="domain" description="Fibronectin type-III" evidence="11">
    <location>
        <begin position="1388"/>
        <end position="1479"/>
    </location>
</feature>
<feature type="domain" description="Fibronectin type-III" evidence="11">
    <location>
        <begin position="2378"/>
        <end position="2494"/>
    </location>
</feature>
<feature type="domain" description="Fibronectin type-III" evidence="11">
    <location>
        <begin position="1077"/>
        <end position="1169"/>
    </location>
</feature>
<feature type="domain" description="Fibronectin type-III" evidence="11">
    <location>
        <begin position="1772"/>
        <end position="1864"/>
    </location>
</feature>
<feature type="domain" description="Fibronectin type-III" evidence="11">
    <location>
        <begin position="2061"/>
        <end position="2152"/>
    </location>
</feature>
<feature type="domain" description="Fibronectin type-III" evidence="11">
    <location>
        <begin position="2499"/>
        <end position="2593"/>
    </location>
</feature>
<dbReference type="CDD" id="cd01472">
    <property type="entry name" value="vWA_collagen"/>
    <property type="match status" value="1"/>
</dbReference>
<comment type="subcellular location">
    <subcellularLocation>
        <location evidence="1">Secreted</location>
        <location evidence="1">Extracellular space</location>
    </subcellularLocation>
</comment>
<evidence type="ECO:0000256" key="3">
    <source>
        <dbReference type="ARBA" id="ARBA00022729"/>
    </source>
</evidence>
<dbReference type="GO" id="GO:0005576">
    <property type="term" value="C:extracellular region"/>
    <property type="evidence" value="ECO:0007669"/>
    <property type="project" value="UniProtKB-SubCell"/>
</dbReference>
<dbReference type="PROSITE" id="PS50234">
    <property type="entry name" value="VWFA"/>
    <property type="match status" value="1"/>
</dbReference>
<evidence type="ECO:0000256" key="4">
    <source>
        <dbReference type="ARBA" id="ARBA00022737"/>
    </source>
</evidence>